<sequence length="228" mass="26422">MFNIYSLNLHTKIMTTTAQLKTEKGKKVLEDSITTYTSSQSKFLDTFPENNKYASAERVRAESSIKKEESEDDNYRSIHYIKYKRALITLTEDLKRSIHLNIPLLQTDEQDYAILWVEKLGLSNRIETMKQQTLYLQLLKDNIEVGTLQFPFNANPPLELKELSHYIDTKTYSDLLKKHNLSVQNMLKLEVQHKESKVPAKDFFSIQPKPKGGIFCYAVAFSDSKSDE</sequence>
<dbReference type="Pfam" id="PF14846">
    <property type="entry name" value="DUF4485"/>
    <property type="match status" value="1"/>
</dbReference>
<keyword evidence="3" id="KW-1185">Reference proteome</keyword>
<protein>
    <recommendedName>
        <fullName evidence="1">DUF4485 domain-containing protein</fullName>
    </recommendedName>
</protein>
<dbReference type="KEGG" id="clec:106661362"/>
<accession>A0A8I6R7D1</accession>
<proteinExistence type="predicted"/>
<dbReference type="EnsemblMetazoa" id="XM_014384682.2">
    <property type="protein sequence ID" value="XP_014240168.1"/>
    <property type="gene ID" value="LOC106661362"/>
</dbReference>
<reference evidence="2" key="1">
    <citation type="submission" date="2022-01" db="UniProtKB">
        <authorList>
            <consortium name="EnsemblMetazoa"/>
        </authorList>
    </citation>
    <scope>IDENTIFICATION</scope>
</reference>
<dbReference type="GeneID" id="106661362"/>
<dbReference type="Proteomes" id="UP000494040">
    <property type="component" value="Unassembled WGS sequence"/>
</dbReference>
<evidence type="ECO:0000313" key="3">
    <source>
        <dbReference type="Proteomes" id="UP000494040"/>
    </source>
</evidence>
<dbReference type="InterPro" id="IPR027831">
    <property type="entry name" value="DUF4485"/>
</dbReference>
<dbReference type="OrthoDB" id="6629291at2759"/>
<evidence type="ECO:0000259" key="1">
    <source>
        <dbReference type="Pfam" id="PF14846"/>
    </source>
</evidence>
<dbReference type="AlphaFoldDB" id="A0A8I6R7D1"/>
<organism evidence="2 3">
    <name type="scientific">Cimex lectularius</name>
    <name type="common">Bed bug</name>
    <name type="synonym">Acanthia lectularia</name>
    <dbReference type="NCBI Taxonomy" id="79782"/>
    <lineage>
        <taxon>Eukaryota</taxon>
        <taxon>Metazoa</taxon>
        <taxon>Ecdysozoa</taxon>
        <taxon>Arthropoda</taxon>
        <taxon>Hexapoda</taxon>
        <taxon>Insecta</taxon>
        <taxon>Pterygota</taxon>
        <taxon>Neoptera</taxon>
        <taxon>Paraneoptera</taxon>
        <taxon>Hemiptera</taxon>
        <taxon>Heteroptera</taxon>
        <taxon>Panheteroptera</taxon>
        <taxon>Cimicomorpha</taxon>
        <taxon>Cimicidae</taxon>
        <taxon>Cimex</taxon>
    </lineage>
</organism>
<dbReference type="RefSeq" id="XP_014240168.1">
    <property type="nucleotide sequence ID" value="XM_014384682.2"/>
</dbReference>
<evidence type="ECO:0000313" key="2">
    <source>
        <dbReference type="EnsemblMetazoa" id="XP_014240168.1"/>
    </source>
</evidence>
<feature type="domain" description="DUF4485" evidence="1">
    <location>
        <begin position="99"/>
        <end position="165"/>
    </location>
</feature>
<name>A0A8I6R7D1_CIMLE</name>